<evidence type="ECO:0000313" key="3">
    <source>
        <dbReference type="Proteomes" id="UP000007797"/>
    </source>
</evidence>
<dbReference type="RefSeq" id="XP_004361317.1">
    <property type="nucleotide sequence ID" value="XM_004361260.1"/>
</dbReference>
<dbReference type="CDD" id="cd19608">
    <property type="entry name" value="GH113_mannanase-like"/>
    <property type="match status" value="1"/>
</dbReference>
<evidence type="ECO:0000313" key="2">
    <source>
        <dbReference type="EMBL" id="EGG23466.1"/>
    </source>
</evidence>
<dbReference type="Proteomes" id="UP000007797">
    <property type="component" value="Unassembled WGS sequence"/>
</dbReference>
<keyword evidence="1" id="KW-0732">Signal</keyword>
<keyword evidence="3" id="KW-1185">Reference proteome</keyword>
<dbReference type="InterPro" id="IPR017853">
    <property type="entry name" value="GH"/>
</dbReference>
<sequence>MAINSCCLLLVIVSVIWSTNSLCASYNIDPIEYEESPTSHWTMNGIAYVGGKLCNNIPLTHMTAHNAIDTIVFTGANWIQLVVTQYQKNINSTFIYPTNDTDTDDEFISAISYAGMRDLGIMISPRLELEDDPGRTPEEIGTFFREADWVDWFGNYSQMVFHYASMLGDVPILVSLGSGLEATSWRDAEWRNLTKKARDKYPRWSLTYSANSCGEESNITWWDAVDFIGVNAHYNIPRYGHDSYRDYKFVDNQIKFWNNIVYVGRSFEPGCYMTKSLFDLKNKYNKPILFTEIGFCSGLQQGRKCLNQSIDLQFQDASFKAFFRVFLLQDWFYGAFIWHWVPDPNIGGPEDWNYTPRRKPAENVVKYHYGGFGFATEFTHGHILHCNTSSLI</sequence>
<organism evidence="2 3">
    <name type="scientific">Cavenderia fasciculata</name>
    <name type="common">Slime mold</name>
    <name type="synonym">Dictyostelium fasciculatum</name>
    <dbReference type="NCBI Taxonomy" id="261658"/>
    <lineage>
        <taxon>Eukaryota</taxon>
        <taxon>Amoebozoa</taxon>
        <taxon>Evosea</taxon>
        <taxon>Eumycetozoa</taxon>
        <taxon>Dictyostelia</taxon>
        <taxon>Acytosteliales</taxon>
        <taxon>Cavenderiaceae</taxon>
        <taxon>Cavenderia</taxon>
    </lineage>
</organism>
<dbReference type="GeneID" id="14875124"/>
<evidence type="ECO:0000256" key="1">
    <source>
        <dbReference type="SAM" id="SignalP"/>
    </source>
</evidence>
<dbReference type="OrthoDB" id="14424at2759"/>
<gene>
    <name evidence="2" type="ORF">DFA_05599</name>
</gene>
<protein>
    <submittedName>
        <fullName evidence="2">Uncharacterized protein</fullName>
    </submittedName>
</protein>
<proteinExistence type="predicted"/>
<dbReference type="EMBL" id="GL883008">
    <property type="protein sequence ID" value="EGG23466.1"/>
    <property type="molecule type" value="Genomic_DNA"/>
</dbReference>
<feature type="chain" id="PRO_5003315426" evidence="1">
    <location>
        <begin position="22"/>
        <end position="392"/>
    </location>
</feature>
<dbReference type="SUPFAM" id="SSF51445">
    <property type="entry name" value="(Trans)glycosidases"/>
    <property type="match status" value="1"/>
</dbReference>
<dbReference type="AlphaFoldDB" id="F4PLP4"/>
<dbReference type="InterPro" id="IPR055151">
    <property type="entry name" value="GH113"/>
</dbReference>
<reference evidence="3" key="1">
    <citation type="journal article" date="2011" name="Genome Res.">
        <title>Phylogeny-wide analysis of social amoeba genomes highlights ancient origins for complex intercellular communication.</title>
        <authorList>
            <person name="Heidel A.J."/>
            <person name="Lawal H.M."/>
            <person name="Felder M."/>
            <person name="Schilde C."/>
            <person name="Helps N.R."/>
            <person name="Tunggal B."/>
            <person name="Rivero F."/>
            <person name="John U."/>
            <person name="Schleicher M."/>
            <person name="Eichinger L."/>
            <person name="Platzer M."/>
            <person name="Noegel A.A."/>
            <person name="Schaap P."/>
            <person name="Gloeckner G."/>
        </authorList>
    </citation>
    <scope>NUCLEOTIDE SEQUENCE [LARGE SCALE GENOMIC DNA]</scope>
    <source>
        <strain evidence="3">SH3</strain>
    </source>
</reference>
<dbReference type="Gene3D" id="3.20.20.80">
    <property type="entry name" value="Glycosidases"/>
    <property type="match status" value="1"/>
</dbReference>
<feature type="signal peptide" evidence="1">
    <location>
        <begin position="1"/>
        <end position="21"/>
    </location>
</feature>
<name>F4PLP4_CACFS</name>
<dbReference type="Pfam" id="PF22612">
    <property type="entry name" value="GH113"/>
    <property type="match status" value="1"/>
</dbReference>
<dbReference type="KEGG" id="dfa:DFA_05599"/>
<accession>F4PLP4</accession>